<evidence type="ECO:0000256" key="2">
    <source>
        <dbReference type="ARBA" id="ARBA00022692"/>
    </source>
</evidence>
<feature type="transmembrane region" description="Helical" evidence="5">
    <location>
        <begin position="6"/>
        <end position="22"/>
    </location>
</feature>
<sequence length="91" mass="10238">MTDFYGFFAAFLTTIAFLPQVIKTFRTKSAEDVSVLMLVLFITGLIFWIIYGLGSNALPVVVANVITLIFNVSILTLKLAYGKNKIKTEWR</sequence>
<evidence type="ECO:0000313" key="7">
    <source>
        <dbReference type="Proteomes" id="UP000001420"/>
    </source>
</evidence>
<dbReference type="NCBIfam" id="NF037968">
    <property type="entry name" value="SemiSWEET_2"/>
    <property type="match status" value="1"/>
</dbReference>
<dbReference type="EnsemblBacteria" id="AAQ00238">
    <property type="protein sequence ID" value="AAQ00238"/>
    <property type="gene ID" value="Pro_1193"/>
</dbReference>
<keyword evidence="3 5" id="KW-1133">Transmembrane helix</keyword>
<dbReference type="PATRIC" id="fig|167539.5.peg.1248"/>
<name>Q7VBA4_PROMA</name>
<proteinExistence type="predicted"/>
<dbReference type="InterPro" id="IPR006603">
    <property type="entry name" value="PQ-loop_rpt"/>
</dbReference>
<reference evidence="6 7" key="1">
    <citation type="journal article" date="2003" name="Proc. Natl. Acad. Sci. U.S.A.">
        <title>Genome sequence of the cyanobacterium Prochlorococcus marinus SS120, a nearly minimal oxyphototrophic genome.</title>
        <authorList>
            <person name="Dufresne A."/>
            <person name="Salanoubat M."/>
            <person name="Partensky F."/>
            <person name="Artiguenave F."/>
            <person name="Axmann I.M."/>
            <person name="Barbe V."/>
            <person name="Duprat S."/>
            <person name="Galperin M.Y."/>
            <person name="Koonin E.V."/>
            <person name="Le Gall F."/>
            <person name="Makarova K.S."/>
            <person name="Ostrowski M."/>
            <person name="Oztas S."/>
            <person name="Robert C."/>
            <person name="Rogozin I.B."/>
            <person name="Scanlan D.J."/>
            <person name="Tandeau de Marsac N."/>
            <person name="Weissenbach J."/>
            <person name="Wincker P."/>
            <person name="Wolf Y.I."/>
            <person name="Hess W.R."/>
        </authorList>
    </citation>
    <scope>NUCLEOTIDE SEQUENCE [LARGE SCALE GENOMIC DNA]</scope>
    <source>
        <strain evidence="7">SARG / CCMP1375 / SS120</strain>
    </source>
</reference>
<gene>
    <name evidence="6" type="ordered locus">Pro_1193</name>
</gene>
<feature type="transmembrane region" description="Helical" evidence="5">
    <location>
        <begin position="34"/>
        <end position="51"/>
    </location>
</feature>
<dbReference type="Gene3D" id="1.20.1280.290">
    <property type="match status" value="1"/>
</dbReference>
<dbReference type="EMBL" id="AE017126">
    <property type="protein sequence ID" value="AAQ00238.1"/>
    <property type="molecule type" value="Genomic_DNA"/>
</dbReference>
<dbReference type="HOGENOM" id="CLU_135915_1_1_3"/>
<evidence type="ECO:0000256" key="1">
    <source>
        <dbReference type="ARBA" id="ARBA00004141"/>
    </source>
</evidence>
<accession>Q7VBA4</accession>
<dbReference type="InterPro" id="IPR047662">
    <property type="entry name" value="SemiSWEET"/>
</dbReference>
<keyword evidence="4 5" id="KW-0472">Membrane</keyword>
<dbReference type="eggNOG" id="COG4095">
    <property type="taxonomic scope" value="Bacteria"/>
</dbReference>
<evidence type="ECO:0000256" key="5">
    <source>
        <dbReference type="SAM" id="Phobius"/>
    </source>
</evidence>
<keyword evidence="7" id="KW-1185">Reference proteome</keyword>
<dbReference type="OrthoDB" id="9814012at2"/>
<dbReference type="SMART" id="SM00679">
    <property type="entry name" value="CTNS"/>
    <property type="match status" value="1"/>
</dbReference>
<evidence type="ECO:0000256" key="3">
    <source>
        <dbReference type="ARBA" id="ARBA00022989"/>
    </source>
</evidence>
<protein>
    <submittedName>
        <fullName evidence="6">Uncharacterized conserved membrane protein</fullName>
    </submittedName>
</protein>
<dbReference type="AlphaFoldDB" id="Q7VBA4"/>
<evidence type="ECO:0000256" key="4">
    <source>
        <dbReference type="ARBA" id="ARBA00023136"/>
    </source>
</evidence>
<dbReference type="Pfam" id="PF04193">
    <property type="entry name" value="PQ-loop"/>
    <property type="match status" value="1"/>
</dbReference>
<feature type="transmembrane region" description="Helical" evidence="5">
    <location>
        <begin position="57"/>
        <end position="81"/>
    </location>
</feature>
<comment type="subcellular location">
    <subcellularLocation>
        <location evidence="1">Membrane</location>
        <topology evidence="1">Multi-pass membrane protein</topology>
    </subcellularLocation>
</comment>
<organism evidence="6 7">
    <name type="scientific">Prochlorococcus marinus (strain SARG / CCMP1375 / SS120)</name>
    <dbReference type="NCBI Taxonomy" id="167539"/>
    <lineage>
        <taxon>Bacteria</taxon>
        <taxon>Bacillati</taxon>
        <taxon>Cyanobacteriota</taxon>
        <taxon>Cyanophyceae</taxon>
        <taxon>Synechococcales</taxon>
        <taxon>Prochlorococcaceae</taxon>
        <taxon>Prochlorococcus</taxon>
    </lineage>
</organism>
<dbReference type="GO" id="GO:0051119">
    <property type="term" value="F:sugar transmembrane transporter activity"/>
    <property type="evidence" value="ECO:0007669"/>
    <property type="project" value="InterPro"/>
</dbReference>
<dbReference type="GO" id="GO:0016020">
    <property type="term" value="C:membrane"/>
    <property type="evidence" value="ECO:0007669"/>
    <property type="project" value="UniProtKB-SubCell"/>
</dbReference>
<evidence type="ECO:0000313" key="6">
    <source>
        <dbReference type="EMBL" id="AAQ00238.1"/>
    </source>
</evidence>
<dbReference type="RefSeq" id="WP_011125345.1">
    <property type="nucleotide sequence ID" value="NC_005042.1"/>
</dbReference>
<dbReference type="KEGG" id="pma:Pro_1193"/>
<keyword evidence="2 5" id="KW-0812">Transmembrane</keyword>
<dbReference type="Proteomes" id="UP000001420">
    <property type="component" value="Chromosome"/>
</dbReference>